<gene>
    <name evidence="2" type="ORF">QVD17_07872</name>
</gene>
<keyword evidence="3" id="KW-1185">Reference proteome</keyword>
<protein>
    <submittedName>
        <fullName evidence="2">Uncharacterized protein</fullName>
    </submittedName>
</protein>
<dbReference type="Proteomes" id="UP001229421">
    <property type="component" value="Unassembled WGS sequence"/>
</dbReference>
<dbReference type="EMBL" id="JAUHHV010000002">
    <property type="protein sequence ID" value="KAK1431413.1"/>
    <property type="molecule type" value="Genomic_DNA"/>
</dbReference>
<accession>A0AAD8KYP9</accession>
<feature type="compositionally biased region" description="Pro residues" evidence="1">
    <location>
        <begin position="9"/>
        <end position="31"/>
    </location>
</feature>
<evidence type="ECO:0000313" key="2">
    <source>
        <dbReference type="EMBL" id="KAK1431413.1"/>
    </source>
</evidence>
<evidence type="ECO:0000256" key="1">
    <source>
        <dbReference type="SAM" id="MobiDB-lite"/>
    </source>
</evidence>
<reference evidence="2" key="1">
    <citation type="journal article" date="2023" name="bioRxiv">
        <title>Improved chromosome-level genome assembly for marigold (Tagetes erecta).</title>
        <authorList>
            <person name="Jiang F."/>
            <person name="Yuan L."/>
            <person name="Wang S."/>
            <person name="Wang H."/>
            <person name="Xu D."/>
            <person name="Wang A."/>
            <person name="Fan W."/>
        </authorList>
    </citation>
    <scope>NUCLEOTIDE SEQUENCE</scope>
    <source>
        <strain evidence="2">WSJ</strain>
        <tissue evidence="2">Leaf</tissue>
    </source>
</reference>
<name>A0AAD8KYP9_TARER</name>
<sequence>MVKVTEAAPAPPSKAPAPKTPPGKGPPPKAPPKCTKFMGKEVDCKKDNIPCEKKCKDGLRYDEGYKLHCITSAGTHKDQSLN</sequence>
<proteinExistence type="predicted"/>
<comment type="caution">
    <text evidence="2">The sequence shown here is derived from an EMBL/GenBank/DDBJ whole genome shotgun (WGS) entry which is preliminary data.</text>
</comment>
<evidence type="ECO:0000313" key="3">
    <source>
        <dbReference type="Proteomes" id="UP001229421"/>
    </source>
</evidence>
<organism evidence="2 3">
    <name type="scientific">Tagetes erecta</name>
    <name type="common">African marigold</name>
    <dbReference type="NCBI Taxonomy" id="13708"/>
    <lineage>
        <taxon>Eukaryota</taxon>
        <taxon>Viridiplantae</taxon>
        <taxon>Streptophyta</taxon>
        <taxon>Embryophyta</taxon>
        <taxon>Tracheophyta</taxon>
        <taxon>Spermatophyta</taxon>
        <taxon>Magnoliopsida</taxon>
        <taxon>eudicotyledons</taxon>
        <taxon>Gunneridae</taxon>
        <taxon>Pentapetalae</taxon>
        <taxon>asterids</taxon>
        <taxon>campanulids</taxon>
        <taxon>Asterales</taxon>
        <taxon>Asteraceae</taxon>
        <taxon>Asteroideae</taxon>
        <taxon>Heliantheae alliance</taxon>
        <taxon>Tageteae</taxon>
        <taxon>Tagetes</taxon>
    </lineage>
</organism>
<feature type="region of interest" description="Disordered" evidence="1">
    <location>
        <begin position="1"/>
        <end position="33"/>
    </location>
</feature>
<dbReference type="AlphaFoldDB" id="A0AAD8KYP9"/>